<dbReference type="GO" id="GO:0016020">
    <property type="term" value="C:membrane"/>
    <property type="evidence" value="ECO:0007669"/>
    <property type="project" value="UniProtKB-SubCell"/>
</dbReference>
<keyword evidence="2" id="KW-0433">Leucine-rich repeat</keyword>
<evidence type="ECO:0000256" key="1">
    <source>
        <dbReference type="ARBA" id="ARBA00004167"/>
    </source>
</evidence>
<dbReference type="FunFam" id="2.60.40.10:FF:001306">
    <property type="entry name" value="Matrix remodeling associated 5"/>
    <property type="match status" value="1"/>
</dbReference>
<dbReference type="InterPro" id="IPR013098">
    <property type="entry name" value="Ig_I-set"/>
</dbReference>
<feature type="domain" description="Ig-like" evidence="10">
    <location>
        <begin position="244"/>
        <end position="339"/>
    </location>
</feature>
<dbReference type="SMART" id="SM00409">
    <property type="entry name" value="IG"/>
    <property type="match status" value="5"/>
</dbReference>
<reference evidence="11" key="3">
    <citation type="submission" date="2025-09" db="UniProtKB">
        <authorList>
            <consortium name="Ensembl"/>
        </authorList>
    </citation>
    <scope>IDENTIFICATION</scope>
</reference>
<dbReference type="InParanoid" id="A0A665T4T6"/>
<keyword evidence="12" id="KW-1185">Reference proteome</keyword>
<sequence length="517" mass="56859">SLLAPASDNGTFVIKNIQLQDRGQYLCTAQNRHGSDRMVTTLAVQTEAPKIQPPKSTDIAVYLGKSMTLDCLASGKPPVFWSLPDGTLINNGLQSDDSGIRNRRYIIFGNGTLLLQQMGKKDEGDYTCYAKNKLGKDERKVSVKVGPNAPKIKLKSQFLMRVKFGESATLSCQATGEPIPRITWISPRSDVIPMSSERFQIMDDGTLVVKKVRLADEGKYTCVARNSAGDDVKNMKLEVEPEEPFINGMKGKSTGKVWGVSYQAVLLDCRAEGKPEPRVWWVTPYGHSLSAPYLGGRFQVHQNGSLEIRGVRKTDEGRYVCLAKNHLGEASLLVQLDVASLAEKPSFAFPNIEILAIKQDGGELTLECPARGKPNPEFAWVLPNGTMLIPGTRFHRFTHHLGNGTLRISQPVATDKGVYRCLAKNVAGQAEKRYALEAGRKPVIRGSTGISLMASISTCPVRLMAGHRHRSLGLYPMCLFLSTGPSNSGRWPPLTKEHTSVKPSTLLARQRYPTQLQ</sequence>
<keyword evidence="4" id="KW-0732">Signal</keyword>
<proteinExistence type="predicted"/>
<dbReference type="Ensembl" id="ENSENLT00000004904.1">
    <property type="protein sequence ID" value="ENSENLP00000004649.1"/>
    <property type="gene ID" value="ENSENLG00000002311.1"/>
</dbReference>
<reference evidence="11" key="2">
    <citation type="submission" date="2025-08" db="UniProtKB">
        <authorList>
            <consortium name="Ensembl"/>
        </authorList>
    </citation>
    <scope>IDENTIFICATION</scope>
</reference>
<dbReference type="PANTHER" id="PTHR10075:SF100">
    <property type="entry name" value="FASCICLIN-2"/>
    <property type="match status" value="1"/>
</dbReference>
<dbReference type="SMART" id="SM00408">
    <property type="entry name" value="IGc2"/>
    <property type="match status" value="4"/>
</dbReference>
<evidence type="ECO:0000256" key="7">
    <source>
        <dbReference type="ARBA" id="ARBA00023136"/>
    </source>
</evidence>
<protein>
    <recommendedName>
        <fullName evidence="10">Ig-like domain-containing protein</fullName>
    </recommendedName>
</protein>
<evidence type="ECO:0000256" key="2">
    <source>
        <dbReference type="ARBA" id="ARBA00022614"/>
    </source>
</evidence>
<dbReference type="InterPro" id="IPR003598">
    <property type="entry name" value="Ig_sub2"/>
</dbReference>
<reference evidence="11" key="1">
    <citation type="submission" date="2021-04" db="EMBL/GenBank/DDBJ databases">
        <authorList>
            <consortium name="Wellcome Sanger Institute Data Sharing"/>
        </authorList>
    </citation>
    <scope>NUCLEOTIDE SEQUENCE [LARGE SCALE GENOMIC DNA]</scope>
</reference>
<accession>A0A665T4T6</accession>
<feature type="domain" description="Ig-like" evidence="10">
    <location>
        <begin position="350"/>
        <end position="437"/>
    </location>
</feature>
<evidence type="ECO:0000256" key="9">
    <source>
        <dbReference type="ARBA" id="ARBA00023319"/>
    </source>
</evidence>
<dbReference type="Pfam" id="PF07679">
    <property type="entry name" value="I-set"/>
    <property type="match status" value="5"/>
</dbReference>
<dbReference type="InterPro" id="IPR036179">
    <property type="entry name" value="Ig-like_dom_sf"/>
</dbReference>
<keyword evidence="7" id="KW-0472">Membrane</keyword>
<keyword evidence="9" id="KW-0393">Immunoglobulin domain</keyword>
<feature type="domain" description="Ig-like" evidence="10">
    <location>
        <begin position="150"/>
        <end position="238"/>
    </location>
</feature>
<comment type="subcellular location">
    <subcellularLocation>
        <location evidence="1">Membrane</location>
        <topology evidence="1">Single-pass membrane protein</topology>
    </subcellularLocation>
</comment>
<name>A0A665T4T6_ECHNA</name>
<dbReference type="Proteomes" id="UP000472264">
    <property type="component" value="Chromosome 10"/>
</dbReference>
<evidence type="ECO:0000256" key="5">
    <source>
        <dbReference type="ARBA" id="ARBA00022737"/>
    </source>
</evidence>
<evidence type="ECO:0000256" key="8">
    <source>
        <dbReference type="ARBA" id="ARBA00023157"/>
    </source>
</evidence>
<organism evidence="11 12">
    <name type="scientific">Echeneis naucrates</name>
    <name type="common">Live sharksucker</name>
    <dbReference type="NCBI Taxonomy" id="173247"/>
    <lineage>
        <taxon>Eukaryota</taxon>
        <taxon>Metazoa</taxon>
        <taxon>Chordata</taxon>
        <taxon>Craniata</taxon>
        <taxon>Vertebrata</taxon>
        <taxon>Euteleostomi</taxon>
        <taxon>Actinopterygii</taxon>
        <taxon>Neopterygii</taxon>
        <taxon>Teleostei</taxon>
        <taxon>Neoteleostei</taxon>
        <taxon>Acanthomorphata</taxon>
        <taxon>Carangaria</taxon>
        <taxon>Carangiformes</taxon>
        <taxon>Echeneidae</taxon>
        <taxon>Echeneis</taxon>
    </lineage>
</organism>
<evidence type="ECO:0000259" key="10">
    <source>
        <dbReference type="PROSITE" id="PS50835"/>
    </source>
</evidence>
<dbReference type="Gene3D" id="2.60.40.10">
    <property type="entry name" value="Immunoglobulins"/>
    <property type="match status" value="5"/>
</dbReference>
<dbReference type="PROSITE" id="PS50835">
    <property type="entry name" value="IG_LIKE"/>
    <property type="match status" value="4"/>
</dbReference>
<evidence type="ECO:0000313" key="12">
    <source>
        <dbReference type="Proteomes" id="UP000472264"/>
    </source>
</evidence>
<dbReference type="InterPro" id="IPR007110">
    <property type="entry name" value="Ig-like_dom"/>
</dbReference>
<dbReference type="CDD" id="cd00096">
    <property type="entry name" value="Ig"/>
    <property type="match status" value="1"/>
</dbReference>
<dbReference type="OMA" id="PEFAWIL"/>
<keyword evidence="5" id="KW-0677">Repeat</keyword>
<evidence type="ECO:0000256" key="6">
    <source>
        <dbReference type="ARBA" id="ARBA00022989"/>
    </source>
</evidence>
<dbReference type="FunFam" id="2.60.40.10:FF:000076">
    <property type="entry name" value="Leucine-rich repeat and Ig domain-containing 4"/>
    <property type="match status" value="1"/>
</dbReference>
<evidence type="ECO:0000313" key="11">
    <source>
        <dbReference type="Ensembl" id="ENSENLP00000004649.1"/>
    </source>
</evidence>
<dbReference type="InterPro" id="IPR003599">
    <property type="entry name" value="Ig_sub"/>
</dbReference>
<dbReference type="AlphaFoldDB" id="A0A665T4T6"/>
<dbReference type="InterPro" id="IPR013783">
    <property type="entry name" value="Ig-like_fold"/>
</dbReference>
<keyword evidence="6" id="KW-1133">Transmembrane helix</keyword>
<dbReference type="SUPFAM" id="SSF48726">
    <property type="entry name" value="Immunoglobulin"/>
    <property type="match status" value="5"/>
</dbReference>
<keyword evidence="3" id="KW-0812">Transmembrane</keyword>
<feature type="domain" description="Ig-like" evidence="10">
    <location>
        <begin position="49"/>
        <end position="142"/>
    </location>
</feature>
<evidence type="ECO:0000256" key="3">
    <source>
        <dbReference type="ARBA" id="ARBA00022692"/>
    </source>
</evidence>
<keyword evidence="8" id="KW-1015">Disulfide bond</keyword>
<evidence type="ECO:0000256" key="4">
    <source>
        <dbReference type="ARBA" id="ARBA00022729"/>
    </source>
</evidence>
<dbReference type="PANTHER" id="PTHR10075">
    <property type="entry name" value="BASIGIN RELATED"/>
    <property type="match status" value="1"/>
</dbReference>